<reference evidence="2" key="1">
    <citation type="journal article" date="2022" name="Int. J. Mol. Sci.">
        <title>Draft Genome of Tanacetum Coccineum: Genomic Comparison of Closely Related Tanacetum-Family Plants.</title>
        <authorList>
            <person name="Yamashiro T."/>
            <person name="Shiraishi A."/>
            <person name="Nakayama K."/>
            <person name="Satake H."/>
        </authorList>
    </citation>
    <scope>NUCLEOTIDE SEQUENCE</scope>
</reference>
<organism evidence="2 3">
    <name type="scientific">Tanacetum coccineum</name>
    <dbReference type="NCBI Taxonomy" id="301880"/>
    <lineage>
        <taxon>Eukaryota</taxon>
        <taxon>Viridiplantae</taxon>
        <taxon>Streptophyta</taxon>
        <taxon>Embryophyta</taxon>
        <taxon>Tracheophyta</taxon>
        <taxon>Spermatophyta</taxon>
        <taxon>Magnoliopsida</taxon>
        <taxon>eudicotyledons</taxon>
        <taxon>Gunneridae</taxon>
        <taxon>Pentapetalae</taxon>
        <taxon>asterids</taxon>
        <taxon>campanulids</taxon>
        <taxon>Asterales</taxon>
        <taxon>Asteraceae</taxon>
        <taxon>Asteroideae</taxon>
        <taxon>Anthemideae</taxon>
        <taxon>Anthemidinae</taxon>
        <taxon>Tanacetum</taxon>
    </lineage>
</organism>
<feature type="compositionally biased region" description="Polar residues" evidence="1">
    <location>
        <begin position="114"/>
        <end position="128"/>
    </location>
</feature>
<dbReference type="EMBL" id="BQNB010012672">
    <property type="protein sequence ID" value="GJT06470.1"/>
    <property type="molecule type" value="Genomic_DNA"/>
</dbReference>
<evidence type="ECO:0000313" key="2">
    <source>
        <dbReference type="EMBL" id="GJT06470.1"/>
    </source>
</evidence>
<reference evidence="2" key="2">
    <citation type="submission" date="2022-01" db="EMBL/GenBank/DDBJ databases">
        <authorList>
            <person name="Yamashiro T."/>
            <person name="Shiraishi A."/>
            <person name="Satake H."/>
            <person name="Nakayama K."/>
        </authorList>
    </citation>
    <scope>NUCLEOTIDE SEQUENCE</scope>
</reference>
<gene>
    <name evidence="2" type="ORF">Tco_0840932</name>
</gene>
<name>A0ABQ5AUY5_9ASTR</name>
<accession>A0ABQ5AUY5</accession>
<comment type="caution">
    <text evidence="2">The sequence shown here is derived from an EMBL/GenBank/DDBJ whole genome shotgun (WGS) entry which is preliminary data.</text>
</comment>
<protein>
    <submittedName>
        <fullName evidence="2">Uncharacterized protein</fullName>
    </submittedName>
</protein>
<proteinExistence type="predicted"/>
<keyword evidence="3" id="KW-1185">Reference proteome</keyword>
<dbReference type="Proteomes" id="UP001151760">
    <property type="component" value="Unassembled WGS sequence"/>
</dbReference>
<evidence type="ECO:0000256" key="1">
    <source>
        <dbReference type="SAM" id="MobiDB-lite"/>
    </source>
</evidence>
<sequence length="136" mass="15687">MQSAVIWVETPIGENAARCTTKLRKIRDAFRKTHLAIESEKEKDIIKEFASNELTNSINSLDWSSLTYSEFTSSYLQSSHINIRIKLEIARRSKGQQPYEEESHSCKSVHRFPSSENTHKVSPSSSTYEHNKQDLR</sequence>
<feature type="region of interest" description="Disordered" evidence="1">
    <location>
        <begin position="92"/>
        <end position="136"/>
    </location>
</feature>
<evidence type="ECO:0000313" key="3">
    <source>
        <dbReference type="Proteomes" id="UP001151760"/>
    </source>
</evidence>